<dbReference type="Pfam" id="PF02585">
    <property type="entry name" value="PIG-L"/>
    <property type="match status" value="1"/>
</dbReference>
<dbReference type="EMBL" id="AP012338">
    <property type="protein sequence ID" value="BAM04019.1"/>
    <property type="molecule type" value="Genomic_DNA"/>
</dbReference>
<dbReference type="eggNOG" id="COG2120">
    <property type="taxonomic scope" value="Bacteria"/>
</dbReference>
<dbReference type="Proteomes" id="UP000007881">
    <property type="component" value="Chromosome"/>
</dbReference>
<dbReference type="InterPro" id="IPR024078">
    <property type="entry name" value="LmbE-like_dom_sf"/>
</dbReference>
<protein>
    <recommendedName>
        <fullName evidence="3">Methyltransferase</fullName>
    </recommendedName>
</protein>
<gene>
    <name evidence="1" type="ordered locus">PSMK_18600</name>
</gene>
<accession>I0IFI1</accession>
<proteinExistence type="predicted"/>
<dbReference type="SUPFAM" id="SSF102588">
    <property type="entry name" value="LmbE-like"/>
    <property type="match status" value="1"/>
</dbReference>
<dbReference type="CDD" id="cd02440">
    <property type="entry name" value="AdoMet_MTases"/>
    <property type="match status" value="1"/>
</dbReference>
<dbReference type="eggNOG" id="COG0500">
    <property type="taxonomic scope" value="Bacteria"/>
</dbReference>
<dbReference type="GO" id="GO:0008757">
    <property type="term" value="F:S-adenosylmethionine-dependent methyltransferase activity"/>
    <property type="evidence" value="ECO:0007669"/>
    <property type="project" value="InterPro"/>
</dbReference>
<keyword evidence="2" id="KW-1185">Reference proteome</keyword>
<dbReference type="Gene3D" id="3.40.50.150">
    <property type="entry name" value="Vaccinia Virus protein VP39"/>
    <property type="match status" value="1"/>
</dbReference>
<dbReference type="AlphaFoldDB" id="I0IFI1"/>
<evidence type="ECO:0008006" key="3">
    <source>
        <dbReference type="Google" id="ProtNLM"/>
    </source>
</evidence>
<dbReference type="PANTHER" id="PTHR12993:SF29">
    <property type="entry name" value="BLR3841 PROTEIN"/>
    <property type="match status" value="1"/>
</dbReference>
<dbReference type="InterPro" id="IPR008715">
    <property type="entry name" value="SAM-MeTfrase_NodS-like"/>
</dbReference>
<organism evidence="1 2">
    <name type="scientific">Phycisphaera mikurensis (strain NBRC 102666 / KCTC 22515 / FYK2301M01)</name>
    <dbReference type="NCBI Taxonomy" id="1142394"/>
    <lineage>
        <taxon>Bacteria</taxon>
        <taxon>Pseudomonadati</taxon>
        <taxon>Planctomycetota</taxon>
        <taxon>Phycisphaerae</taxon>
        <taxon>Phycisphaerales</taxon>
        <taxon>Phycisphaeraceae</taxon>
        <taxon>Phycisphaera</taxon>
    </lineage>
</organism>
<dbReference type="HOGENOM" id="CLU_024122_0_0_0"/>
<evidence type="ECO:0000313" key="2">
    <source>
        <dbReference type="Proteomes" id="UP000007881"/>
    </source>
</evidence>
<dbReference type="PANTHER" id="PTHR12993">
    <property type="entry name" value="N-ACETYLGLUCOSAMINYL-PHOSPHATIDYLINOSITOL DE-N-ACETYLASE-RELATED"/>
    <property type="match status" value="1"/>
</dbReference>
<name>I0IFI1_PHYMF</name>
<dbReference type="Gene3D" id="3.40.50.10320">
    <property type="entry name" value="LmbE-like"/>
    <property type="match status" value="1"/>
</dbReference>
<dbReference type="InterPro" id="IPR029063">
    <property type="entry name" value="SAM-dependent_MTases_sf"/>
</dbReference>
<dbReference type="GO" id="GO:0009312">
    <property type="term" value="P:oligosaccharide biosynthetic process"/>
    <property type="evidence" value="ECO:0007669"/>
    <property type="project" value="InterPro"/>
</dbReference>
<dbReference type="STRING" id="1142394.PSMK_18600"/>
<dbReference type="Pfam" id="PF05401">
    <property type="entry name" value="NodS"/>
    <property type="match status" value="1"/>
</dbReference>
<evidence type="ECO:0000313" key="1">
    <source>
        <dbReference type="EMBL" id="BAM04019.1"/>
    </source>
</evidence>
<reference evidence="1 2" key="1">
    <citation type="submission" date="2012-02" db="EMBL/GenBank/DDBJ databases">
        <title>Complete genome sequence of Phycisphaera mikurensis NBRC 102666.</title>
        <authorList>
            <person name="Ankai A."/>
            <person name="Hosoyama A."/>
            <person name="Terui Y."/>
            <person name="Sekine M."/>
            <person name="Fukai R."/>
            <person name="Kato Y."/>
            <person name="Nakamura S."/>
            <person name="Yamada-Narita S."/>
            <person name="Kawakoshi A."/>
            <person name="Fukunaga Y."/>
            <person name="Yamazaki S."/>
            <person name="Fujita N."/>
        </authorList>
    </citation>
    <scope>NUCLEOTIDE SEQUENCE [LARGE SCALE GENOMIC DNA]</scope>
    <source>
        <strain evidence="2">NBRC 102666 / KCTC 22515 / FYK2301M01</strain>
    </source>
</reference>
<dbReference type="KEGG" id="phm:PSMK_18600"/>
<dbReference type="SUPFAM" id="SSF53335">
    <property type="entry name" value="S-adenosyl-L-methionine-dependent methyltransferases"/>
    <property type="match status" value="1"/>
</dbReference>
<sequence length="438" mass="46090">MVPDRPEGVVLDRAADAPWVGLDELCPTPGLVVLVPHPDDESLGCGLALAAAAAAGRRITLVLLTDGEGSHPGSATHPPEVLARLRRAELDEAIDALCPDEAPRVVRLGLPDGRCTADDALAHLDAARALLDDAAPATVWTTWSGDPHCDHEAAAALAEALAADPAVAVWSYAVWGRFGPARASTPGLRRFACDEMRPRKRAAAGAHRSQLTPLIADAPDAFLMPEALTEHFLAAPELFLPGTGRPADRRATFDALHAGDADHWSVTTSGYERQKRAVTLAALPRPGYARALEAGCGIGVLTAELAPRCGELLALDVSPNAVERARVRLARHGHVRVGVAELPAGWPAGTFDLIVLSELLYFLSADEVADLSVRAAAALAPDGVCLLVNWTGPNDLPLDGDAAAGAFRDAAGTRWHVLRADRHEGFRLDLLRAATRGG</sequence>
<dbReference type="InterPro" id="IPR003737">
    <property type="entry name" value="GlcNAc_PI_deacetylase-related"/>
</dbReference>
<dbReference type="GO" id="GO:0016811">
    <property type="term" value="F:hydrolase activity, acting on carbon-nitrogen (but not peptide) bonds, in linear amides"/>
    <property type="evidence" value="ECO:0007669"/>
    <property type="project" value="TreeGrafter"/>
</dbReference>